<keyword evidence="3" id="KW-1185">Reference proteome</keyword>
<name>A0A2R4MH13_9HYPH</name>
<keyword evidence="1" id="KW-0812">Transmembrane</keyword>
<gene>
    <name evidence="2" type="ORF">MXMO3_02744</name>
</gene>
<dbReference type="STRING" id="1122213.GCA_000423365_00380"/>
<dbReference type="EMBL" id="CP021330">
    <property type="protein sequence ID" value="AVX05255.1"/>
    <property type="molecule type" value="Genomic_DNA"/>
</dbReference>
<proteinExistence type="predicted"/>
<evidence type="ECO:0000313" key="2">
    <source>
        <dbReference type="EMBL" id="AVX05255.1"/>
    </source>
</evidence>
<dbReference type="Proteomes" id="UP000258927">
    <property type="component" value="Chromosome"/>
</dbReference>
<sequence>MGHLAKILVTLGSVVSIGFGAWHFFVPTLWKWYDYMDPAATELVVAVRATNVFFSLSLVLFGLINLAFAWGGQANRFALIVVLSATSLLWAVRVAMQLAYPQGTLNSALQYGMLATFIAVALCYLAALALTLLS</sequence>
<keyword evidence="1" id="KW-0472">Membrane</keyword>
<organism evidence="2 3">
    <name type="scientific">Maritalea myrionectae</name>
    <dbReference type="NCBI Taxonomy" id="454601"/>
    <lineage>
        <taxon>Bacteria</taxon>
        <taxon>Pseudomonadati</taxon>
        <taxon>Pseudomonadota</taxon>
        <taxon>Alphaproteobacteria</taxon>
        <taxon>Hyphomicrobiales</taxon>
        <taxon>Devosiaceae</taxon>
        <taxon>Maritalea</taxon>
    </lineage>
</organism>
<accession>A0A2R4MH13</accession>
<dbReference type="KEGG" id="mmyr:MXMO3_02744"/>
<feature type="transmembrane region" description="Helical" evidence="1">
    <location>
        <begin position="108"/>
        <end position="133"/>
    </location>
</feature>
<dbReference type="AlphaFoldDB" id="A0A2R4MH13"/>
<protein>
    <submittedName>
        <fullName evidence="2">Uncharacterized protein</fullName>
    </submittedName>
</protein>
<keyword evidence="1" id="KW-1133">Transmembrane helix</keyword>
<reference evidence="2 3" key="1">
    <citation type="submission" date="2017-05" db="EMBL/GenBank/DDBJ databases">
        <title>Genome Analysis of Maritalea myrionectae HL2708#5.</title>
        <authorList>
            <consortium name="Cotde Inc.-PKNU"/>
            <person name="Jang D."/>
            <person name="Oh H.-M."/>
        </authorList>
    </citation>
    <scope>NUCLEOTIDE SEQUENCE [LARGE SCALE GENOMIC DNA]</scope>
    <source>
        <strain evidence="2 3">HL2708#5</strain>
    </source>
</reference>
<feature type="transmembrane region" description="Helical" evidence="1">
    <location>
        <begin position="77"/>
        <end position="96"/>
    </location>
</feature>
<feature type="transmembrane region" description="Helical" evidence="1">
    <location>
        <begin position="45"/>
        <end position="70"/>
    </location>
</feature>
<dbReference type="RefSeq" id="WP_162889278.1">
    <property type="nucleotide sequence ID" value="NZ_CP021330.1"/>
</dbReference>
<feature type="transmembrane region" description="Helical" evidence="1">
    <location>
        <begin position="7"/>
        <end position="25"/>
    </location>
</feature>
<evidence type="ECO:0000313" key="3">
    <source>
        <dbReference type="Proteomes" id="UP000258927"/>
    </source>
</evidence>
<evidence type="ECO:0000256" key="1">
    <source>
        <dbReference type="SAM" id="Phobius"/>
    </source>
</evidence>